<dbReference type="PANTHER" id="PTHR34378">
    <property type="entry name" value="GLUTAMATE--CYSTEINE LIGASE, CHLOROPLASTIC"/>
    <property type="match status" value="1"/>
</dbReference>
<dbReference type="GO" id="GO:0016874">
    <property type="term" value="F:ligase activity"/>
    <property type="evidence" value="ECO:0007669"/>
    <property type="project" value="UniProtKB-KW"/>
</dbReference>
<evidence type="ECO:0000256" key="4">
    <source>
        <dbReference type="ARBA" id="ARBA00048819"/>
    </source>
</evidence>
<protein>
    <submittedName>
        <fullName evidence="5">Glutamate--cysteine ligase EgtA</fullName>
    </submittedName>
</protein>
<dbReference type="Pfam" id="PF04107">
    <property type="entry name" value="GCS2"/>
    <property type="match status" value="1"/>
</dbReference>
<proteinExistence type="predicted"/>
<evidence type="ECO:0000256" key="1">
    <source>
        <dbReference type="ARBA" id="ARBA00022598"/>
    </source>
</evidence>
<gene>
    <name evidence="5" type="primary">egtA</name>
    <name evidence="5" type="ORF">Adu01nite_30200</name>
</gene>
<dbReference type="InterPro" id="IPR035434">
    <property type="entry name" value="GCL_bact_plant"/>
</dbReference>
<evidence type="ECO:0000313" key="6">
    <source>
        <dbReference type="Proteomes" id="UP000637628"/>
    </source>
</evidence>
<dbReference type="Proteomes" id="UP000637628">
    <property type="component" value="Unassembled WGS sequence"/>
</dbReference>
<organism evidence="5 6">
    <name type="scientific">Paractinoplanes durhamensis</name>
    <dbReference type="NCBI Taxonomy" id="113563"/>
    <lineage>
        <taxon>Bacteria</taxon>
        <taxon>Bacillati</taxon>
        <taxon>Actinomycetota</taxon>
        <taxon>Actinomycetes</taxon>
        <taxon>Micromonosporales</taxon>
        <taxon>Micromonosporaceae</taxon>
        <taxon>Paractinoplanes</taxon>
    </lineage>
</organism>
<evidence type="ECO:0000256" key="2">
    <source>
        <dbReference type="ARBA" id="ARBA00022741"/>
    </source>
</evidence>
<keyword evidence="6" id="KW-1185">Reference proteome</keyword>
<keyword evidence="3" id="KW-0067">ATP-binding</keyword>
<dbReference type="Gene3D" id="3.30.590.20">
    <property type="match status" value="1"/>
</dbReference>
<evidence type="ECO:0000256" key="3">
    <source>
        <dbReference type="ARBA" id="ARBA00022840"/>
    </source>
</evidence>
<sequence>MTQLTEQAAELLIADQAFAPTPPGFVGAAVDVPAATPPAERTRLRHGFLAARWARTAVVSGPPSPGLTVCLSRMAEDLELARPMIADPGVPVADGAGIRVALEAGLEGGGPLGLTRRWQLAHTLGPVLAAAFANTPGAGWRSVRQAARRHLPVLPPGTPRAAWVAYAMDAPDPRGRSLRTRFREEPAPPLAELLRHVGSLRPPVAARGHLEIDVADHQPGEGWQVPVAVIATLLDDPQAALDAAAATAHLIGERDLWERAARAALTDPVLAAAAREIFIAAYAALARQGAPRPLRDAIADYTERYVLRARTPADDILDRSAAQA</sequence>
<dbReference type="RefSeq" id="WP_239132417.1">
    <property type="nucleotide sequence ID" value="NZ_BAAATX010000005.1"/>
</dbReference>
<keyword evidence="2" id="KW-0547">Nucleotide-binding</keyword>
<comment type="caution">
    <text evidence="5">The sequence shown here is derived from an EMBL/GenBank/DDBJ whole genome shotgun (WGS) entry which is preliminary data.</text>
</comment>
<dbReference type="EMBL" id="BOML01000025">
    <property type="protein sequence ID" value="GIE01670.1"/>
    <property type="molecule type" value="Genomic_DNA"/>
</dbReference>
<dbReference type="PANTHER" id="PTHR34378:SF1">
    <property type="entry name" value="GLUTAMATE--CYSTEINE LIGASE, CHLOROPLASTIC"/>
    <property type="match status" value="1"/>
</dbReference>
<comment type="catalytic activity">
    <reaction evidence="4">
        <text>L-cysteine + L-glutamate + ATP = gamma-L-glutamyl-L-cysteine + ADP + phosphate + H(+)</text>
        <dbReference type="Rhea" id="RHEA:13285"/>
        <dbReference type="ChEBI" id="CHEBI:15378"/>
        <dbReference type="ChEBI" id="CHEBI:29985"/>
        <dbReference type="ChEBI" id="CHEBI:30616"/>
        <dbReference type="ChEBI" id="CHEBI:35235"/>
        <dbReference type="ChEBI" id="CHEBI:43474"/>
        <dbReference type="ChEBI" id="CHEBI:58173"/>
        <dbReference type="ChEBI" id="CHEBI:456216"/>
        <dbReference type="EC" id="6.3.2.2"/>
    </reaction>
</comment>
<reference evidence="5 6" key="1">
    <citation type="submission" date="2021-01" db="EMBL/GenBank/DDBJ databases">
        <title>Whole genome shotgun sequence of Actinoplanes durhamensis NBRC 14914.</title>
        <authorList>
            <person name="Komaki H."/>
            <person name="Tamura T."/>
        </authorList>
    </citation>
    <scope>NUCLEOTIDE SEQUENCE [LARGE SCALE GENOMIC DNA]</scope>
    <source>
        <strain evidence="5 6">NBRC 14914</strain>
    </source>
</reference>
<evidence type="ECO:0000313" key="5">
    <source>
        <dbReference type="EMBL" id="GIE01670.1"/>
    </source>
</evidence>
<keyword evidence="1 5" id="KW-0436">Ligase</keyword>
<dbReference type="InterPro" id="IPR006336">
    <property type="entry name" value="GCS2"/>
</dbReference>
<accession>A0ABQ3YVP1</accession>
<name>A0ABQ3YVP1_9ACTN</name>